<feature type="compositionally biased region" description="Acidic residues" evidence="1">
    <location>
        <begin position="140"/>
        <end position="158"/>
    </location>
</feature>
<feature type="compositionally biased region" description="Acidic residues" evidence="1">
    <location>
        <begin position="194"/>
        <end position="203"/>
    </location>
</feature>
<evidence type="ECO:0000313" key="2">
    <source>
        <dbReference type="EMBL" id="KAF5335262.1"/>
    </source>
</evidence>
<dbReference type="Proteomes" id="UP000559256">
    <property type="component" value="Unassembled WGS sequence"/>
</dbReference>
<reference evidence="2 3" key="1">
    <citation type="journal article" date="2020" name="ISME J.">
        <title>Uncovering the hidden diversity of litter-decomposition mechanisms in mushroom-forming fungi.</title>
        <authorList>
            <person name="Floudas D."/>
            <person name="Bentzer J."/>
            <person name="Ahren D."/>
            <person name="Johansson T."/>
            <person name="Persson P."/>
            <person name="Tunlid A."/>
        </authorList>
    </citation>
    <scope>NUCLEOTIDE SEQUENCE [LARGE SCALE GENOMIC DNA]</scope>
    <source>
        <strain evidence="2 3">CBS 291.85</strain>
    </source>
</reference>
<evidence type="ECO:0000256" key="1">
    <source>
        <dbReference type="SAM" id="MobiDB-lite"/>
    </source>
</evidence>
<sequence length="203" mass="23257">MLWVRWFEYDTSYGAGWQAKRLHRIQFIDALDPEAFGLVHPRDVIRAIHLIPAFHHMGHHNGLPENSIGRQYESPSYAGPRELESDDWKYYYVNMFVESDIFMLFRGGGIGHQELHGLLKDFATDAGLDKLILPTYDSEGNEVEAVVEESEDEHEEVEEYRPGGGQADDESERSASEDEDLGSEEEWFEKMGPEDGDDGFVEE</sequence>
<comment type="caution">
    <text evidence="2">The sequence shown here is derived from an EMBL/GenBank/DDBJ whole genome shotgun (WGS) entry which is preliminary data.</text>
</comment>
<name>A0A8H5FG25_9AGAR</name>
<feature type="compositionally biased region" description="Acidic residues" evidence="1">
    <location>
        <begin position="167"/>
        <end position="187"/>
    </location>
</feature>
<dbReference type="AlphaFoldDB" id="A0A8H5FG25"/>
<accession>A0A8H5FG25</accession>
<dbReference type="OrthoDB" id="3267098at2759"/>
<evidence type="ECO:0000313" key="3">
    <source>
        <dbReference type="Proteomes" id="UP000559256"/>
    </source>
</evidence>
<gene>
    <name evidence="2" type="ORF">D9758_016235</name>
</gene>
<keyword evidence="3" id="KW-1185">Reference proteome</keyword>
<dbReference type="EMBL" id="JAACJM010000244">
    <property type="protein sequence ID" value="KAF5335262.1"/>
    <property type="molecule type" value="Genomic_DNA"/>
</dbReference>
<proteinExistence type="predicted"/>
<protein>
    <submittedName>
        <fullName evidence="2">Uncharacterized protein</fullName>
    </submittedName>
</protein>
<feature type="region of interest" description="Disordered" evidence="1">
    <location>
        <begin position="140"/>
        <end position="203"/>
    </location>
</feature>
<organism evidence="2 3">
    <name type="scientific">Tetrapyrgos nigripes</name>
    <dbReference type="NCBI Taxonomy" id="182062"/>
    <lineage>
        <taxon>Eukaryota</taxon>
        <taxon>Fungi</taxon>
        <taxon>Dikarya</taxon>
        <taxon>Basidiomycota</taxon>
        <taxon>Agaricomycotina</taxon>
        <taxon>Agaricomycetes</taxon>
        <taxon>Agaricomycetidae</taxon>
        <taxon>Agaricales</taxon>
        <taxon>Marasmiineae</taxon>
        <taxon>Marasmiaceae</taxon>
        <taxon>Tetrapyrgos</taxon>
    </lineage>
</organism>